<evidence type="ECO:0000256" key="1">
    <source>
        <dbReference type="SAM" id="MobiDB-lite"/>
    </source>
</evidence>
<protein>
    <submittedName>
        <fullName evidence="2">Uncharacterized protein</fullName>
    </submittedName>
</protein>
<evidence type="ECO:0000313" key="2">
    <source>
        <dbReference type="EMBL" id="OAQ29914.1"/>
    </source>
</evidence>
<proteinExistence type="predicted"/>
<feature type="compositionally biased region" description="Low complexity" evidence="1">
    <location>
        <begin position="494"/>
        <end position="507"/>
    </location>
</feature>
<dbReference type="EMBL" id="KV442038">
    <property type="protein sequence ID" value="OAQ29914.1"/>
    <property type="molecule type" value="Genomic_DNA"/>
</dbReference>
<name>A0A197K097_9FUNG</name>
<feature type="compositionally biased region" description="Basic residues" evidence="1">
    <location>
        <begin position="525"/>
        <end position="539"/>
    </location>
</feature>
<dbReference type="PANTHER" id="PTHR31366:SF2">
    <property type="entry name" value="UPF0739 PROTEIN C1ORF74"/>
    <property type="match status" value="1"/>
</dbReference>
<organism evidence="2 3">
    <name type="scientific">Linnemannia elongata AG-77</name>
    <dbReference type="NCBI Taxonomy" id="1314771"/>
    <lineage>
        <taxon>Eukaryota</taxon>
        <taxon>Fungi</taxon>
        <taxon>Fungi incertae sedis</taxon>
        <taxon>Mucoromycota</taxon>
        <taxon>Mortierellomycotina</taxon>
        <taxon>Mortierellomycetes</taxon>
        <taxon>Mortierellales</taxon>
        <taxon>Mortierellaceae</taxon>
        <taxon>Linnemannia</taxon>
    </lineage>
</organism>
<sequence length="639" mass="71572">MPATTVDSGYFDAALRIVNIALHGRINHTAQTSLANDIICVAAGLRSAALIEQLYLCPNDIERIQSMFHHTMRFNHLDLLSIEPDHIFIIHRQLLHQDIHEYLSESEHGLHRVFINVDYLLSQPEILPGRRYEPLDNYLKKHLLPDLEMRIQCWDQAELCHLPLPAPDHINDSDTTMTAATVDRTPATSELTPYTETTAADNDPAGLGLSMVTLSGWLLGYPVNYVLPTTAGMMARKRAARALKLQERALLRQQRLAAKLLRHQQQQQYIQQQGMDEDQVLPTTTVRHDSTDCNTCVDDGNMSDDEGDSDNKYDQRGQSPIEEEDDDEEEVDSSHNSLANRLLVLTEVNLTANEDIEGLEDCCLFSFSYPSAILNRQSLATTGAAVPSLGGQLPTTPVSPPWFTGTSINPSADQEMNPFETSLLNSNTAQSYSTTMPGALPPTPPAALAVVPSIVPLQKSSYLAPPSMNQHRKESQHCRESSSIHPFDTAPNTSSSDDPSSSSSSSPYNDRHHRNTASVRDRSRSRSRGRSQSQSRRRSSTLVPSSSDIDQNRLHRSEEPLYHQQQQHQHRHLHHQHHNEEVSKTRIEENHEPLPQGHPEICAAGRSMLQVLHSRFQRQGVWKTWEVGQQTVTLPVVAL</sequence>
<gene>
    <name evidence="2" type="ORF">K457DRAFT_137483</name>
</gene>
<feature type="region of interest" description="Disordered" evidence="1">
    <location>
        <begin position="462"/>
        <end position="586"/>
    </location>
</feature>
<feature type="compositionally biased region" description="Basic and acidic residues" evidence="1">
    <location>
        <begin position="471"/>
        <end position="482"/>
    </location>
</feature>
<reference evidence="2 3" key="1">
    <citation type="submission" date="2016-05" db="EMBL/GenBank/DDBJ databases">
        <title>Genome sequencing reveals origins of a unique bacterial endosymbiosis in the earliest lineages of terrestrial Fungi.</title>
        <authorList>
            <consortium name="DOE Joint Genome Institute"/>
            <person name="Uehling J."/>
            <person name="Gryganskyi A."/>
            <person name="Hameed K."/>
            <person name="Tschaplinski T."/>
            <person name="Misztal P."/>
            <person name="Wu S."/>
            <person name="Desiro A."/>
            <person name="Vande Pol N."/>
            <person name="Du Z.-Y."/>
            <person name="Zienkiewicz A."/>
            <person name="Zienkiewicz K."/>
            <person name="Morin E."/>
            <person name="Tisserant E."/>
            <person name="Splivallo R."/>
            <person name="Hainaut M."/>
            <person name="Henrissat B."/>
            <person name="Ohm R."/>
            <person name="Kuo A."/>
            <person name="Yan J."/>
            <person name="Lipzen A."/>
            <person name="Nolan M."/>
            <person name="Labutti K."/>
            <person name="Barry K."/>
            <person name="Goldstein A."/>
            <person name="Labbe J."/>
            <person name="Schadt C."/>
            <person name="Tuskan G."/>
            <person name="Grigoriev I."/>
            <person name="Martin F."/>
            <person name="Vilgalys R."/>
            <person name="Bonito G."/>
        </authorList>
    </citation>
    <scope>NUCLEOTIDE SEQUENCE [LARGE SCALE GENOMIC DNA]</scope>
    <source>
        <strain evidence="2 3">AG-77</strain>
    </source>
</reference>
<dbReference type="OrthoDB" id="2395010at2759"/>
<feature type="compositionally biased region" description="Basic residues" evidence="1">
    <location>
        <begin position="568"/>
        <end position="577"/>
    </location>
</feature>
<dbReference type="AlphaFoldDB" id="A0A197K097"/>
<feature type="compositionally biased region" description="Basic and acidic residues" evidence="1">
    <location>
        <begin position="550"/>
        <end position="561"/>
    </location>
</feature>
<dbReference type="PANTHER" id="PTHR31366">
    <property type="entry name" value="UPF0739 PROTEIN C1ORF74"/>
    <property type="match status" value="1"/>
</dbReference>
<dbReference type="Proteomes" id="UP000078512">
    <property type="component" value="Unassembled WGS sequence"/>
</dbReference>
<dbReference type="Pfam" id="PF14953">
    <property type="entry name" value="DUF4504"/>
    <property type="match status" value="1"/>
</dbReference>
<accession>A0A197K097</accession>
<feature type="compositionally biased region" description="Acidic residues" evidence="1">
    <location>
        <begin position="321"/>
        <end position="331"/>
    </location>
</feature>
<feature type="region of interest" description="Disordered" evidence="1">
    <location>
        <begin position="285"/>
        <end position="335"/>
    </location>
</feature>
<evidence type="ECO:0000313" key="3">
    <source>
        <dbReference type="Proteomes" id="UP000078512"/>
    </source>
</evidence>
<dbReference type="InterPro" id="IPR027850">
    <property type="entry name" value="DUF4504"/>
</dbReference>
<keyword evidence="3" id="KW-1185">Reference proteome</keyword>